<proteinExistence type="predicted"/>
<feature type="domain" description="GerMN" evidence="2">
    <location>
        <begin position="203"/>
        <end position="291"/>
    </location>
</feature>
<gene>
    <name evidence="3" type="ORF">DCMF_03060</name>
</gene>
<keyword evidence="1" id="KW-0732">Signal</keyword>
<organism evidence="3 4">
    <name type="scientific">Formimonas warabiya</name>
    <dbReference type="NCBI Taxonomy" id="1761012"/>
    <lineage>
        <taxon>Bacteria</taxon>
        <taxon>Bacillati</taxon>
        <taxon>Bacillota</taxon>
        <taxon>Clostridia</taxon>
        <taxon>Eubacteriales</taxon>
        <taxon>Peptococcaceae</taxon>
        <taxon>Candidatus Formimonas</taxon>
    </lineage>
</organism>
<evidence type="ECO:0000313" key="3">
    <source>
        <dbReference type="EMBL" id="ATW23911.1"/>
    </source>
</evidence>
<reference evidence="3 4" key="1">
    <citation type="submission" date="2016-10" db="EMBL/GenBank/DDBJ databases">
        <title>Complete Genome Sequence of Peptococcaceae strain DCMF.</title>
        <authorList>
            <person name="Edwards R.J."/>
            <person name="Holland S.I."/>
            <person name="Deshpande N.P."/>
            <person name="Wong Y.K."/>
            <person name="Ertan H."/>
            <person name="Manefield M."/>
            <person name="Russell T.L."/>
            <person name="Lee M.J."/>
        </authorList>
    </citation>
    <scope>NUCLEOTIDE SEQUENCE [LARGE SCALE GENOMIC DNA]</scope>
    <source>
        <strain evidence="3 4">DCMF</strain>
    </source>
</reference>
<feature type="signal peptide" evidence="1">
    <location>
        <begin position="1"/>
        <end position="23"/>
    </location>
</feature>
<dbReference type="RefSeq" id="WP_148133078.1">
    <property type="nucleotide sequence ID" value="NZ_CP017634.1"/>
</dbReference>
<feature type="chain" id="PRO_5039156653" description="GerMN domain-containing protein" evidence="1">
    <location>
        <begin position="24"/>
        <end position="307"/>
    </location>
</feature>
<dbReference type="EMBL" id="CP017634">
    <property type="protein sequence ID" value="ATW23911.1"/>
    <property type="molecule type" value="Genomic_DNA"/>
</dbReference>
<dbReference type="Proteomes" id="UP000323521">
    <property type="component" value="Chromosome"/>
</dbReference>
<keyword evidence="4" id="KW-1185">Reference proteome</keyword>
<accession>A0A3G1KN38</accession>
<sequence length="307" mass="34167">MTKAFTRAGILFFVALVFFVGCTANPSQKEMDVSTEKVNLYYGDSNNEKLVTEEREVSFSPEADKYKIILEELIKGPEDKNLRANISPNTKVFGTIKQGNDLIVDFSRDFNQFGGSVAEIISVASVVNTMTQLDNINRVKILVEGQELIGPSGEPRGFMASFGDTQETTTDVVLYFGNKDATKVIGETRKIPGSADENRDGFIKKVLEKLIAGPQRSDLYRTIPKEVKVQSVEITDGTAFIDFSQEMHTKHWGGSAGESMTINSVANTLTEFDFIKRVKMTVNKEPLAIENTILEEPVERNESIIER</sequence>
<evidence type="ECO:0000313" key="4">
    <source>
        <dbReference type="Proteomes" id="UP000323521"/>
    </source>
</evidence>
<evidence type="ECO:0000259" key="2">
    <source>
        <dbReference type="SMART" id="SM00909"/>
    </source>
</evidence>
<protein>
    <recommendedName>
        <fullName evidence="2">GerMN domain-containing protein</fullName>
    </recommendedName>
</protein>
<dbReference type="SMART" id="SM00909">
    <property type="entry name" value="Germane"/>
    <property type="match status" value="2"/>
</dbReference>
<feature type="domain" description="GerMN" evidence="2">
    <location>
        <begin position="66"/>
        <end position="152"/>
    </location>
</feature>
<evidence type="ECO:0000256" key="1">
    <source>
        <dbReference type="SAM" id="SignalP"/>
    </source>
</evidence>
<dbReference type="OrthoDB" id="9809406at2"/>
<dbReference type="KEGG" id="fwa:DCMF_03060"/>
<name>A0A3G1KN38_FORW1</name>
<dbReference type="AlphaFoldDB" id="A0A3G1KN38"/>
<dbReference type="InterPro" id="IPR019606">
    <property type="entry name" value="GerMN"/>
</dbReference>
<dbReference type="Pfam" id="PF10646">
    <property type="entry name" value="Germane"/>
    <property type="match status" value="2"/>
</dbReference>
<dbReference type="PROSITE" id="PS51257">
    <property type="entry name" value="PROKAR_LIPOPROTEIN"/>
    <property type="match status" value="1"/>
</dbReference>